<dbReference type="STRING" id="246199.CUS_5917"/>
<organism evidence="2 3">
    <name type="scientific">Ruminococcus albus 8</name>
    <dbReference type="NCBI Taxonomy" id="246199"/>
    <lineage>
        <taxon>Bacteria</taxon>
        <taxon>Bacillati</taxon>
        <taxon>Bacillota</taxon>
        <taxon>Clostridia</taxon>
        <taxon>Eubacteriales</taxon>
        <taxon>Oscillospiraceae</taxon>
        <taxon>Ruminococcus</taxon>
    </lineage>
</organism>
<evidence type="ECO:0000313" key="3">
    <source>
        <dbReference type="Proteomes" id="UP000004259"/>
    </source>
</evidence>
<accession>E9SCK2</accession>
<feature type="region of interest" description="Disordered" evidence="1">
    <location>
        <begin position="40"/>
        <end position="88"/>
    </location>
</feature>
<evidence type="ECO:0000313" key="2">
    <source>
        <dbReference type="EMBL" id="EGC02999.1"/>
    </source>
</evidence>
<comment type="caution">
    <text evidence="2">The sequence shown here is derived from an EMBL/GenBank/DDBJ whole genome shotgun (WGS) entry which is preliminary data.</text>
</comment>
<keyword evidence="3" id="KW-1185">Reference proteome</keyword>
<sequence length="186" mass="20404">MTLFSAVIIFAPKSSDNVETSDGNTSSIEALERVMVVDDENSSISDTTTASTTEVTTPTPTLTTTTTATPTTTTTTTPTTTTTTATTTTSQTTTTTTTTVETTTTEIKTTTEYIPEVQTVHFILNTDTNCVHMNDTCNAAKQILPENYAEVDIPENEIIYYKNEYWACGICAKKYKDQLPKFEDWQ</sequence>
<dbReference type="AlphaFoldDB" id="E9SCK2"/>
<proteinExistence type="predicted"/>
<feature type="compositionally biased region" description="Low complexity" evidence="1">
    <location>
        <begin position="47"/>
        <end position="88"/>
    </location>
</feature>
<name>E9SCK2_RUMAL</name>
<evidence type="ECO:0000256" key="1">
    <source>
        <dbReference type="SAM" id="MobiDB-lite"/>
    </source>
</evidence>
<dbReference type="EMBL" id="ADKM02000080">
    <property type="protein sequence ID" value="EGC02999.1"/>
    <property type="molecule type" value="Genomic_DNA"/>
</dbReference>
<reference evidence="2 3" key="1">
    <citation type="submission" date="2011-02" db="EMBL/GenBank/DDBJ databases">
        <authorList>
            <person name="Nelson K.E."/>
            <person name="Sutton G."/>
            <person name="Torralba M."/>
            <person name="Durkin S."/>
            <person name="Harkins D."/>
            <person name="Montgomery R."/>
            <person name="Ziemer C."/>
            <person name="Klaassens E."/>
            <person name="Ocuiv P."/>
            <person name="Morrison M."/>
        </authorList>
    </citation>
    <scope>NUCLEOTIDE SEQUENCE [LARGE SCALE GENOMIC DNA]</scope>
    <source>
        <strain evidence="2 3">8</strain>
    </source>
</reference>
<dbReference type="Proteomes" id="UP000004259">
    <property type="component" value="Unassembled WGS sequence"/>
</dbReference>
<protein>
    <submittedName>
        <fullName evidence="2">Uncharacterized protein</fullName>
    </submittedName>
</protein>
<gene>
    <name evidence="2" type="ORF">CUS_5917</name>
</gene>